<evidence type="ECO:0000313" key="2">
    <source>
        <dbReference type="Proteomes" id="UP000008311"/>
    </source>
</evidence>
<dbReference type="OMA" id="SDQWESE"/>
<evidence type="ECO:0000313" key="1">
    <source>
        <dbReference type="EMBL" id="EEF48259.1"/>
    </source>
</evidence>
<gene>
    <name evidence="1" type="ORF">RCOM_1052780</name>
</gene>
<dbReference type="PANTHER" id="PTHR35461">
    <property type="entry name" value="BNAANNG14610D PROTEIN"/>
    <property type="match status" value="1"/>
</dbReference>
<dbReference type="FunCoup" id="B9RKR1">
    <property type="interactions" value="1"/>
</dbReference>
<dbReference type="OrthoDB" id="1928787at2759"/>
<name>B9RKR1_RICCO</name>
<dbReference type="Proteomes" id="UP000008311">
    <property type="component" value="Unassembled WGS sequence"/>
</dbReference>
<dbReference type="eggNOG" id="ENOG502S265">
    <property type="taxonomic scope" value="Eukaryota"/>
</dbReference>
<dbReference type="AlphaFoldDB" id="B9RKR1"/>
<organism evidence="1 2">
    <name type="scientific">Ricinus communis</name>
    <name type="common">Castor bean</name>
    <dbReference type="NCBI Taxonomy" id="3988"/>
    <lineage>
        <taxon>Eukaryota</taxon>
        <taxon>Viridiplantae</taxon>
        <taxon>Streptophyta</taxon>
        <taxon>Embryophyta</taxon>
        <taxon>Tracheophyta</taxon>
        <taxon>Spermatophyta</taxon>
        <taxon>Magnoliopsida</taxon>
        <taxon>eudicotyledons</taxon>
        <taxon>Gunneridae</taxon>
        <taxon>Pentapetalae</taxon>
        <taxon>rosids</taxon>
        <taxon>fabids</taxon>
        <taxon>Malpighiales</taxon>
        <taxon>Euphorbiaceae</taxon>
        <taxon>Acalyphoideae</taxon>
        <taxon>Acalypheae</taxon>
        <taxon>Ricinus</taxon>
    </lineage>
</organism>
<sequence length="230" mass="27214">MLLRNSISNTKKFFQRTLQNFKSFFSTDPYQRIPKTSPYNNHYPNHSTTPLGTDMNIVQTSFNNNKDLDKFYNDFSDRWDTDNSIKGKAMKRRNKKLMRPPSPEAKQEKDSINGSFMKLSKANADHQIQRREDYSYKNGKVKGFNRFQESKRDEERSFLVAQKLKELEMMDMSNVDHVLDIEEVLHYYSRLTCPAYLEIVDKFFMDMYAEFFGPPSTPRSVNSRPLRLHS</sequence>
<dbReference type="InParanoid" id="B9RKR1"/>
<dbReference type="KEGG" id="rcu:8268850"/>
<accession>B9RKR1</accession>
<evidence type="ECO:0008006" key="3">
    <source>
        <dbReference type="Google" id="ProtNLM"/>
    </source>
</evidence>
<dbReference type="STRING" id="3988.B9RKR1"/>
<dbReference type="EMBL" id="EQ973784">
    <property type="protein sequence ID" value="EEF48259.1"/>
    <property type="molecule type" value="Genomic_DNA"/>
</dbReference>
<reference evidence="2" key="1">
    <citation type="journal article" date="2010" name="Nat. Biotechnol.">
        <title>Draft genome sequence of the oilseed species Ricinus communis.</title>
        <authorList>
            <person name="Chan A.P."/>
            <person name="Crabtree J."/>
            <person name="Zhao Q."/>
            <person name="Lorenzi H."/>
            <person name="Orvis J."/>
            <person name="Puiu D."/>
            <person name="Melake-Berhan A."/>
            <person name="Jones K.M."/>
            <person name="Redman J."/>
            <person name="Chen G."/>
            <person name="Cahoon E.B."/>
            <person name="Gedil M."/>
            <person name="Stanke M."/>
            <person name="Haas B.J."/>
            <person name="Wortman J.R."/>
            <person name="Fraser-Liggett C.M."/>
            <person name="Ravel J."/>
            <person name="Rabinowicz P.D."/>
        </authorList>
    </citation>
    <scope>NUCLEOTIDE SEQUENCE [LARGE SCALE GENOMIC DNA]</scope>
    <source>
        <strain evidence="2">cv. Hale</strain>
    </source>
</reference>
<protein>
    <recommendedName>
        <fullName evidence="3">OVATE domain-containing protein</fullName>
    </recommendedName>
</protein>
<dbReference type="PANTHER" id="PTHR35461:SF3">
    <property type="entry name" value="OVATE DOMAIN-CONTAINING PROTEIN"/>
    <property type="match status" value="1"/>
</dbReference>
<proteinExistence type="predicted"/>
<keyword evidence="2" id="KW-1185">Reference proteome</keyword>